<dbReference type="GO" id="GO:0005315">
    <property type="term" value="F:phosphate transmembrane transporter activity"/>
    <property type="evidence" value="ECO:0007669"/>
    <property type="project" value="TreeGrafter"/>
</dbReference>
<feature type="transmembrane region" description="Helical" evidence="5">
    <location>
        <begin position="311"/>
        <end position="330"/>
    </location>
</feature>
<keyword evidence="4 5" id="KW-0472">Membrane</keyword>
<feature type="transmembrane region" description="Helical" evidence="5">
    <location>
        <begin position="342"/>
        <end position="363"/>
    </location>
</feature>
<dbReference type="PANTHER" id="PTHR10283">
    <property type="entry name" value="SOLUTE CARRIER FAMILY 13 MEMBER"/>
    <property type="match status" value="1"/>
</dbReference>
<organism evidence="6 7">
    <name type="scientific">candidate division TA06 bacterium B3_TA06</name>
    <dbReference type="NCBI Taxonomy" id="2012487"/>
    <lineage>
        <taxon>Bacteria</taxon>
        <taxon>Bacteria division TA06</taxon>
    </lineage>
</organism>
<evidence type="ECO:0000256" key="4">
    <source>
        <dbReference type="ARBA" id="ARBA00023136"/>
    </source>
</evidence>
<feature type="transmembrane region" description="Helical" evidence="5">
    <location>
        <begin position="280"/>
        <end position="299"/>
    </location>
</feature>
<dbReference type="Pfam" id="PF00939">
    <property type="entry name" value="Na_sulph_symp"/>
    <property type="match status" value="1"/>
</dbReference>
<dbReference type="PANTHER" id="PTHR10283:SF92">
    <property type="entry name" value="LOW-AFFINITY PHOSPHATE TRANSPORTER PHO91"/>
    <property type="match status" value="1"/>
</dbReference>
<name>A0A532VAH2_UNCT6</name>
<dbReference type="InterPro" id="IPR001898">
    <property type="entry name" value="SLC13A/DASS"/>
</dbReference>
<feature type="transmembrane region" description="Helical" evidence="5">
    <location>
        <begin position="7"/>
        <end position="25"/>
    </location>
</feature>
<sequence length="450" mass="47641">MKLGWRIFFIGLASAVFLGIFFAPIPGMDIAARRTLAVFALALILWVSEAIPLYITSLVIAALLSIFLPRHLPSLSSGYAAFLAPFFSPVILLFLGGFVLARGLESYDLDSVLASAILRRVGKKPAAILAGFMGVTALLSMWMSNTAATALMIAVALPLVRSIDEKDPMKIGLLIGIPFSANLGGMATPIGTPPNAIAITALRDAGVKMNFLEWMGLALPVAIILLVLTWILILLLFRPKTKKLSFTIRKAKKLSWKEWVVLATLLATVAGWLTGRLHKIPDAIVALLPAVVFFSLGLLGRKDFRSLGWDVLILMGGGLALGKAVAASGLDKWLITSLGMEGLPPVALFIGFILLTVVLTNFISNTSSAALIVPLAMGFAAESNSLVAGVALAASASMLLPVSTPPNAIAFGSGLLKVKHMFRAGIIVAVIAVGVIFLFGLVIWPHLGIM</sequence>
<comment type="caution">
    <text evidence="6">The sequence shown here is derived from an EMBL/GenBank/DDBJ whole genome shotgun (WGS) entry which is preliminary data.</text>
</comment>
<evidence type="ECO:0000256" key="2">
    <source>
        <dbReference type="ARBA" id="ARBA00022692"/>
    </source>
</evidence>
<evidence type="ECO:0000313" key="6">
    <source>
        <dbReference type="EMBL" id="TKJ43967.1"/>
    </source>
</evidence>
<dbReference type="NCBIfam" id="TIGR00785">
    <property type="entry name" value="dass"/>
    <property type="match status" value="1"/>
</dbReference>
<feature type="transmembrane region" description="Helical" evidence="5">
    <location>
        <begin position="420"/>
        <end position="444"/>
    </location>
</feature>
<feature type="transmembrane region" description="Helical" evidence="5">
    <location>
        <begin position="375"/>
        <end position="400"/>
    </location>
</feature>
<evidence type="ECO:0000256" key="1">
    <source>
        <dbReference type="ARBA" id="ARBA00004141"/>
    </source>
</evidence>
<dbReference type="CDD" id="cd01115">
    <property type="entry name" value="SLC13_permease"/>
    <property type="match status" value="1"/>
</dbReference>
<dbReference type="Proteomes" id="UP000317778">
    <property type="component" value="Unassembled WGS sequence"/>
</dbReference>
<dbReference type="EMBL" id="NJBO01000002">
    <property type="protein sequence ID" value="TKJ43967.1"/>
    <property type="molecule type" value="Genomic_DNA"/>
</dbReference>
<feature type="transmembrane region" description="Helical" evidence="5">
    <location>
        <begin position="79"/>
        <end position="101"/>
    </location>
</feature>
<feature type="transmembrane region" description="Helical" evidence="5">
    <location>
        <begin position="171"/>
        <end position="191"/>
    </location>
</feature>
<accession>A0A532VAH2</accession>
<feature type="transmembrane region" description="Helical" evidence="5">
    <location>
        <begin position="211"/>
        <end position="237"/>
    </location>
</feature>
<evidence type="ECO:0000256" key="5">
    <source>
        <dbReference type="SAM" id="Phobius"/>
    </source>
</evidence>
<evidence type="ECO:0000256" key="3">
    <source>
        <dbReference type="ARBA" id="ARBA00022989"/>
    </source>
</evidence>
<feature type="transmembrane region" description="Helical" evidence="5">
    <location>
        <begin position="258"/>
        <end position="274"/>
    </location>
</feature>
<dbReference type="GO" id="GO:0005886">
    <property type="term" value="C:plasma membrane"/>
    <property type="evidence" value="ECO:0007669"/>
    <property type="project" value="TreeGrafter"/>
</dbReference>
<dbReference type="AlphaFoldDB" id="A0A532VAH2"/>
<evidence type="ECO:0000313" key="7">
    <source>
        <dbReference type="Proteomes" id="UP000317778"/>
    </source>
</evidence>
<gene>
    <name evidence="6" type="ORF">CEE36_02285</name>
</gene>
<protein>
    <submittedName>
        <fullName evidence="6">Transporter</fullName>
    </submittedName>
</protein>
<keyword evidence="3 5" id="KW-1133">Transmembrane helix</keyword>
<proteinExistence type="predicted"/>
<reference evidence="6 7" key="1">
    <citation type="submission" date="2017-06" db="EMBL/GenBank/DDBJ databases">
        <title>Novel microbial phyla capable of carbon fixation and sulfur reduction in deep-sea sediments.</title>
        <authorList>
            <person name="Huang J."/>
            <person name="Baker B."/>
            <person name="Wang Y."/>
        </authorList>
    </citation>
    <scope>NUCLEOTIDE SEQUENCE [LARGE SCALE GENOMIC DNA]</scope>
    <source>
        <strain evidence="6">B3_TA06</strain>
    </source>
</reference>
<keyword evidence="2 5" id="KW-0812">Transmembrane</keyword>
<feature type="transmembrane region" description="Helical" evidence="5">
    <location>
        <begin position="126"/>
        <end position="159"/>
    </location>
</feature>
<comment type="subcellular location">
    <subcellularLocation>
        <location evidence="1">Membrane</location>
        <topology evidence="1">Multi-pass membrane protein</topology>
    </subcellularLocation>
</comment>
<feature type="transmembrane region" description="Helical" evidence="5">
    <location>
        <begin position="37"/>
        <end position="67"/>
    </location>
</feature>